<evidence type="ECO:0000256" key="3">
    <source>
        <dbReference type="SAM" id="SignalP"/>
    </source>
</evidence>
<feature type="coiled-coil region" evidence="2">
    <location>
        <begin position="34"/>
        <end position="124"/>
    </location>
</feature>
<name>A0A2H0V660_9BACT</name>
<dbReference type="InterPro" id="IPR011055">
    <property type="entry name" value="Dup_hybrid_motif"/>
</dbReference>
<dbReference type="PANTHER" id="PTHR21666">
    <property type="entry name" value="PEPTIDASE-RELATED"/>
    <property type="match status" value="1"/>
</dbReference>
<reference evidence="6" key="1">
    <citation type="submission" date="2017-09" db="EMBL/GenBank/DDBJ databases">
        <title>Depth-based differentiation of microbial function through sediment-hosted aquifers and enrichment of novel symbionts in the deep terrestrial subsurface.</title>
        <authorList>
            <person name="Probst A.J."/>
            <person name="Ladd B."/>
            <person name="Jarett J.K."/>
            <person name="Geller-Mcgrath D.E."/>
            <person name="Sieber C.M.K."/>
            <person name="Emerson J.B."/>
            <person name="Anantharaman K."/>
            <person name="Thomas B.C."/>
            <person name="Malmstrom R."/>
            <person name="Stieglmeier M."/>
            <person name="Klingl A."/>
            <person name="Woyke T."/>
            <person name="Ryan C.M."/>
            <person name="Banfield J.F."/>
        </authorList>
    </citation>
    <scope>NUCLEOTIDE SEQUENCE [LARGE SCALE GENOMIC DNA]</scope>
</reference>
<keyword evidence="2" id="KW-0175">Coiled coil</keyword>
<dbReference type="EMBL" id="PFAP01000002">
    <property type="protein sequence ID" value="PIR94596.1"/>
    <property type="molecule type" value="Genomic_DNA"/>
</dbReference>
<dbReference type="InterPro" id="IPR050570">
    <property type="entry name" value="Cell_wall_metabolism_enzyme"/>
</dbReference>
<dbReference type="AlphaFoldDB" id="A0A2H0V660"/>
<feature type="signal peptide" evidence="3">
    <location>
        <begin position="1"/>
        <end position="31"/>
    </location>
</feature>
<evidence type="ECO:0000256" key="2">
    <source>
        <dbReference type="SAM" id="Coils"/>
    </source>
</evidence>
<feature type="domain" description="M23ase beta-sheet core" evidence="4">
    <location>
        <begin position="301"/>
        <end position="401"/>
    </location>
</feature>
<dbReference type="CDD" id="cd12797">
    <property type="entry name" value="M23_peptidase"/>
    <property type="match status" value="1"/>
</dbReference>
<evidence type="ECO:0000256" key="1">
    <source>
        <dbReference type="ARBA" id="ARBA00022729"/>
    </source>
</evidence>
<dbReference type="GO" id="GO:0004222">
    <property type="term" value="F:metalloendopeptidase activity"/>
    <property type="evidence" value="ECO:0007669"/>
    <property type="project" value="TreeGrafter"/>
</dbReference>
<evidence type="ECO:0000313" key="6">
    <source>
        <dbReference type="Proteomes" id="UP000229901"/>
    </source>
</evidence>
<organism evidence="5 6">
    <name type="scientific">Candidatus Falkowbacteria bacterium CG10_big_fil_rev_8_21_14_0_10_39_11</name>
    <dbReference type="NCBI Taxonomy" id="1974565"/>
    <lineage>
        <taxon>Bacteria</taxon>
        <taxon>Candidatus Falkowiibacteriota</taxon>
    </lineage>
</organism>
<dbReference type="Gene3D" id="6.10.250.3150">
    <property type="match status" value="1"/>
</dbReference>
<feature type="coiled-coil region" evidence="2">
    <location>
        <begin position="160"/>
        <end position="212"/>
    </location>
</feature>
<evidence type="ECO:0000259" key="4">
    <source>
        <dbReference type="Pfam" id="PF01551"/>
    </source>
</evidence>
<accession>A0A2H0V660</accession>
<dbReference type="Gene3D" id="2.70.70.10">
    <property type="entry name" value="Glucose Permease (Domain IIA)"/>
    <property type="match status" value="1"/>
</dbReference>
<dbReference type="SUPFAM" id="SSF57997">
    <property type="entry name" value="Tropomyosin"/>
    <property type="match status" value="1"/>
</dbReference>
<dbReference type="InterPro" id="IPR016047">
    <property type="entry name" value="M23ase_b-sheet_dom"/>
</dbReference>
<sequence>MKMHYKFLNLLFSSLLILSLFCATPILSALASSVDDIDAQIIESKGKIEELQKQQDIYKKNIQKKQEEAVTLKNQIDILTNKIAQTKLEIDTTEQEVKKNELEIRQTELTILEHENNISKKKRELGGTLKHLHEQDNINALEIFVLNNSLSDFFIHLENTKILSNNLQKSLDSIKRLKEELEKQKSELNKKHEQLTNLRQELKIQQAEYTGEINYKDDLLLDTKESEQKFYDLFWQAKQEQEAANSDIYNLEKQKRAQIDAGTNNEQPALTDSTLIWPVPKTKITAYFHDKSYPFRNIFEHPAVDIRAGQGTSIRAAADGYVLKARDAGMGYSYIALIHANGLSTVYGHVSAIYVSPDEYISKGEVIGLSGGTPGTRGAGNLTTGPHLHFEVRLNGIPVDPLLYLP</sequence>
<dbReference type="SUPFAM" id="SSF51261">
    <property type="entry name" value="Duplicated hybrid motif"/>
    <property type="match status" value="1"/>
</dbReference>
<gene>
    <name evidence="5" type="ORF">COT97_00390</name>
</gene>
<evidence type="ECO:0000313" key="5">
    <source>
        <dbReference type="EMBL" id="PIR94596.1"/>
    </source>
</evidence>
<dbReference type="Pfam" id="PF01551">
    <property type="entry name" value="Peptidase_M23"/>
    <property type="match status" value="1"/>
</dbReference>
<comment type="caution">
    <text evidence="5">The sequence shown here is derived from an EMBL/GenBank/DDBJ whole genome shotgun (WGS) entry which is preliminary data.</text>
</comment>
<protein>
    <recommendedName>
        <fullName evidence="4">M23ase beta-sheet core domain-containing protein</fullName>
    </recommendedName>
</protein>
<dbReference type="Proteomes" id="UP000229901">
    <property type="component" value="Unassembled WGS sequence"/>
</dbReference>
<feature type="chain" id="PRO_5013587672" description="M23ase beta-sheet core domain-containing protein" evidence="3">
    <location>
        <begin position="32"/>
        <end position="406"/>
    </location>
</feature>
<proteinExistence type="predicted"/>
<keyword evidence="1 3" id="KW-0732">Signal</keyword>
<dbReference type="PANTHER" id="PTHR21666:SF289">
    <property type="entry name" value="L-ALA--D-GLU ENDOPEPTIDASE"/>
    <property type="match status" value="1"/>
</dbReference>